<feature type="transmembrane region" description="Helical" evidence="7">
    <location>
        <begin position="12"/>
        <end position="35"/>
    </location>
</feature>
<feature type="transmembrane region" description="Helical" evidence="7">
    <location>
        <begin position="77"/>
        <end position="97"/>
    </location>
</feature>
<dbReference type="SUPFAM" id="SSF161098">
    <property type="entry name" value="MetI-like"/>
    <property type="match status" value="1"/>
</dbReference>
<evidence type="ECO:0000256" key="6">
    <source>
        <dbReference type="ARBA" id="ARBA00023136"/>
    </source>
</evidence>
<comment type="caution">
    <text evidence="9">The sequence shown here is derived from an EMBL/GenBank/DDBJ whole genome shotgun (WGS) entry which is preliminary data.</text>
</comment>
<feature type="transmembrane region" description="Helical" evidence="7">
    <location>
        <begin position="109"/>
        <end position="130"/>
    </location>
</feature>
<reference evidence="9 10" key="1">
    <citation type="submission" date="2019-02" db="EMBL/GenBank/DDBJ databases">
        <title>Paenibacillus sp. nov., isolated from surface-sterilized tissue of Thalictrum simplex L.</title>
        <authorList>
            <person name="Tuo L."/>
        </authorList>
    </citation>
    <scope>NUCLEOTIDE SEQUENCE [LARGE SCALE GENOMIC DNA]</scope>
    <source>
        <strain evidence="9 10">N2SHLJ1</strain>
    </source>
</reference>
<accession>A0A4Q9DJV5</accession>
<protein>
    <submittedName>
        <fullName evidence="9">Carbohydrate ABC transporter permease</fullName>
    </submittedName>
</protein>
<keyword evidence="6 7" id="KW-0472">Membrane</keyword>
<comment type="subcellular location">
    <subcellularLocation>
        <location evidence="1 7">Cell membrane</location>
        <topology evidence="1 7">Multi-pass membrane protein</topology>
    </subcellularLocation>
</comment>
<comment type="similarity">
    <text evidence="7">Belongs to the binding-protein-dependent transport system permease family.</text>
</comment>
<evidence type="ECO:0000313" key="10">
    <source>
        <dbReference type="Proteomes" id="UP000293142"/>
    </source>
</evidence>
<name>A0A4Q9DJV5_9BACL</name>
<dbReference type="Gene3D" id="1.10.3720.10">
    <property type="entry name" value="MetI-like"/>
    <property type="match status" value="1"/>
</dbReference>
<proteinExistence type="inferred from homology"/>
<sequence>MTRNLKGTSLDAIITALLLLAGIATLLPFLYVVFVSFSSPSEYIRKAGAFLIPSEWTLVNYQYLLSTGAFIRAGGNSAFLAIVGTLLSLAVTSSFAYSLSRRRLKGRKVLLVLVLVSILFNPGIIPPYLVVKSLGLINSIWALIIPALTSGWYVFLMKSFYDSIPAGLEEAASIDGCNDMGIWVKIILPLSLPSLAAFGLFYAVSYWNVFFHAILYINNFEKWPLQVLLQNMLIDSSTSAGGDLAQQISSEREMPKETLKMAAVVIATVPIVLVYPFLQKHFAKGVMVGSVKE</sequence>
<feature type="domain" description="ABC transmembrane type-1" evidence="8">
    <location>
        <begin position="74"/>
        <end position="278"/>
    </location>
</feature>
<dbReference type="AlphaFoldDB" id="A0A4Q9DJV5"/>
<evidence type="ECO:0000256" key="3">
    <source>
        <dbReference type="ARBA" id="ARBA00022475"/>
    </source>
</evidence>
<keyword evidence="4 7" id="KW-0812">Transmembrane</keyword>
<dbReference type="PANTHER" id="PTHR43744:SF9">
    <property type="entry name" value="POLYGALACTURONAN_RHAMNOGALACTURONAN TRANSPORT SYSTEM PERMEASE PROTEIN YTCP"/>
    <property type="match status" value="1"/>
</dbReference>
<dbReference type="CDD" id="cd06261">
    <property type="entry name" value="TM_PBP2"/>
    <property type="match status" value="1"/>
</dbReference>
<evidence type="ECO:0000256" key="7">
    <source>
        <dbReference type="RuleBase" id="RU363032"/>
    </source>
</evidence>
<dbReference type="InterPro" id="IPR035906">
    <property type="entry name" value="MetI-like_sf"/>
</dbReference>
<evidence type="ECO:0000256" key="4">
    <source>
        <dbReference type="ARBA" id="ARBA00022692"/>
    </source>
</evidence>
<keyword evidence="3" id="KW-1003">Cell membrane</keyword>
<evidence type="ECO:0000313" key="9">
    <source>
        <dbReference type="EMBL" id="TBL72724.1"/>
    </source>
</evidence>
<dbReference type="PANTHER" id="PTHR43744">
    <property type="entry name" value="ABC TRANSPORTER PERMEASE PROTEIN MG189-RELATED-RELATED"/>
    <property type="match status" value="1"/>
</dbReference>
<evidence type="ECO:0000256" key="2">
    <source>
        <dbReference type="ARBA" id="ARBA00022448"/>
    </source>
</evidence>
<keyword evidence="5 7" id="KW-1133">Transmembrane helix</keyword>
<keyword evidence="10" id="KW-1185">Reference proteome</keyword>
<dbReference type="OrthoDB" id="9810086at2"/>
<organism evidence="9 10">
    <name type="scientific">Paenibacillus thalictri</name>
    <dbReference type="NCBI Taxonomy" id="2527873"/>
    <lineage>
        <taxon>Bacteria</taxon>
        <taxon>Bacillati</taxon>
        <taxon>Bacillota</taxon>
        <taxon>Bacilli</taxon>
        <taxon>Bacillales</taxon>
        <taxon>Paenibacillaceae</taxon>
        <taxon>Paenibacillus</taxon>
    </lineage>
</organism>
<dbReference type="GO" id="GO:0005886">
    <property type="term" value="C:plasma membrane"/>
    <property type="evidence" value="ECO:0007669"/>
    <property type="project" value="UniProtKB-SubCell"/>
</dbReference>
<feature type="transmembrane region" description="Helical" evidence="7">
    <location>
        <begin position="259"/>
        <end position="278"/>
    </location>
</feature>
<dbReference type="PROSITE" id="PS50928">
    <property type="entry name" value="ABC_TM1"/>
    <property type="match status" value="1"/>
</dbReference>
<evidence type="ECO:0000256" key="5">
    <source>
        <dbReference type="ARBA" id="ARBA00022989"/>
    </source>
</evidence>
<gene>
    <name evidence="9" type="ORF">EYB31_28675</name>
</gene>
<evidence type="ECO:0000256" key="1">
    <source>
        <dbReference type="ARBA" id="ARBA00004651"/>
    </source>
</evidence>
<keyword evidence="2 7" id="KW-0813">Transport</keyword>
<dbReference type="RefSeq" id="WP_131016910.1">
    <property type="nucleotide sequence ID" value="NZ_SIRE01000023.1"/>
</dbReference>
<dbReference type="InterPro" id="IPR000515">
    <property type="entry name" value="MetI-like"/>
</dbReference>
<dbReference type="EMBL" id="SIRE01000023">
    <property type="protein sequence ID" value="TBL72724.1"/>
    <property type="molecule type" value="Genomic_DNA"/>
</dbReference>
<dbReference type="Pfam" id="PF00528">
    <property type="entry name" value="BPD_transp_1"/>
    <property type="match status" value="1"/>
</dbReference>
<evidence type="ECO:0000259" key="8">
    <source>
        <dbReference type="PROSITE" id="PS50928"/>
    </source>
</evidence>
<dbReference type="GO" id="GO:0055085">
    <property type="term" value="P:transmembrane transport"/>
    <property type="evidence" value="ECO:0007669"/>
    <property type="project" value="InterPro"/>
</dbReference>
<dbReference type="Proteomes" id="UP000293142">
    <property type="component" value="Unassembled WGS sequence"/>
</dbReference>
<feature type="transmembrane region" description="Helical" evidence="7">
    <location>
        <begin position="136"/>
        <end position="156"/>
    </location>
</feature>